<name>A0ABW3KHU7_9GAMM</name>
<reference evidence="4" key="1">
    <citation type="journal article" date="2019" name="Int. J. Syst. Evol. Microbiol.">
        <title>The Global Catalogue of Microorganisms (GCM) 10K type strain sequencing project: providing services to taxonomists for standard genome sequencing and annotation.</title>
        <authorList>
            <consortium name="The Broad Institute Genomics Platform"/>
            <consortium name="The Broad Institute Genome Sequencing Center for Infectious Disease"/>
            <person name="Wu L."/>
            <person name="Ma J."/>
        </authorList>
    </citation>
    <scope>NUCLEOTIDE SEQUENCE [LARGE SCALE GENOMIC DNA]</scope>
    <source>
        <strain evidence="4">CCUG 60525</strain>
    </source>
</reference>
<organism evidence="3 4">
    <name type="scientific">Oceanisphaera ostreae</name>
    <dbReference type="NCBI Taxonomy" id="914151"/>
    <lineage>
        <taxon>Bacteria</taxon>
        <taxon>Pseudomonadati</taxon>
        <taxon>Pseudomonadota</taxon>
        <taxon>Gammaproteobacteria</taxon>
        <taxon>Aeromonadales</taxon>
        <taxon>Aeromonadaceae</taxon>
        <taxon>Oceanisphaera</taxon>
    </lineage>
</organism>
<dbReference type="InterPro" id="IPR014004">
    <property type="entry name" value="Transpt-assoc_nodulatn_dom_bac"/>
</dbReference>
<comment type="caution">
    <text evidence="3">The sequence shown here is derived from an EMBL/GenBank/DDBJ whole genome shotgun (WGS) entry which is preliminary data.</text>
</comment>
<dbReference type="InterPro" id="IPR007055">
    <property type="entry name" value="BON_dom"/>
</dbReference>
<evidence type="ECO:0000313" key="4">
    <source>
        <dbReference type="Proteomes" id="UP001597048"/>
    </source>
</evidence>
<dbReference type="SMART" id="SM00749">
    <property type="entry name" value="BON"/>
    <property type="match status" value="2"/>
</dbReference>
<dbReference type="PANTHER" id="PTHR34606:SF16">
    <property type="entry name" value="BON DOMAIN-CONTAINING PROTEIN"/>
    <property type="match status" value="1"/>
</dbReference>
<dbReference type="PANTHER" id="PTHR34606">
    <property type="entry name" value="BON DOMAIN-CONTAINING PROTEIN"/>
    <property type="match status" value="1"/>
</dbReference>
<feature type="signal peptide" evidence="1">
    <location>
        <begin position="1"/>
        <end position="26"/>
    </location>
</feature>
<gene>
    <name evidence="3" type="primary">osmY</name>
    <name evidence="3" type="ORF">ACFQ1C_06620</name>
</gene>
<feature type="chain" id="PRO_5045536374" evidence="1">
    <location>
        <begin position="27"/>
        <end position="240"/>
    </location>
</feature>
<dbReference type="Gene3D" id="3.30.1340.30">
    <property type="match status" value="2"/>
</dbReference>
<keyword evidence="1" id="KW-0732">Signal</keyword>
<dbReference type="EMBL" id="JBHTJS010000025">
    <property type="protein sequence ID" value="MFD1007821.1"/>
    <property type="molecule type" value="Genomic_DNA"/>
</dbReference>
<dbReference type="Proteomes" id="UP001597048">
    <property type="component" value="Unassembled WGS sequence"/>
</dbReference>
<proteinExistence type="predicted"/>
<accession>A0ABW3KHU7</accession>
<protein>
    <submittedName>
        <fullName evidence="3">Molecular chaperone OsmY</fullName>
    </submittedName>
</protein>
<evidence type="ECO:0000259" key="2">
    <source>
        <dbReference type="PROSITE" id="PS50914"/>
    </source>
</evidence>
<keyword evidence="4" id="KW-1185">Reference proteome</keyword>
<feature type="domain" description="BON" evidence="2">
    <location>
        <begin position="93"/>
        <end position="161"/>
    </location>
</feature>
<dbReference type="RefSeq" id="WP_379557804.1">
    <property type="nucleotide sequence ID" value="NZ_JBHTJS010000025.1"/>
</dbReference>
<sequence length="240" mass="25269">MKNTKFSYSMMAVVLSSALASGGVLAEDTMSDKASMMSTKAENAAERTGDKLDHAADKAGNAVDNTVDKADNLAELTGDKVERAAEKTGDFMNDSLITTKVKAELLGDDAVESGDISVETENGVVTLSGFVVSQENAMYAIEVTEKVEGVQSVSDKLKVKGDDEQSLKEYADDTMITSAVKAKLLTDDKVPSLGVSVETQDGVVQLTGEVESAAQSTQAENITKGVDGVKSVKNDLTIKQ</sequence>
<evidence type="ECO:0000256" key="1">
    <source>
        <dbReference type="SAM" id="SignalP"/>
    </source>
</evidence>
<dbReference type="PROSITE" id="PS50914">
    <property type="entry name" value="BON"/>
    <property type="match status" value="2"/>
</dbReference>
<dbReference type="InterPro" id="IPR051686">
    <property type="entry name" value="Lipoprotein_DolP"/>
</dbReference>
<feature type="domain" description="BON" evidence="2">
    <location>
        <begin position="172"/>
        <end position="240"/>
    </location>
</feature>
<dbReference type="NCBIfam" id="NF007858">
    <property type="entry name" value="PRK10568.1"/>
    <property type="match status" value="1"/>
</dbReference>
<evidence type="ECO:0000313" key="3">
    <source>
        <dbReference type="EMBL" id="MFD1007821.1"/>
    </source>
</evidence>
<dbReference type="Pfam" id="PF04972">
    <property type="entry name" value="BON"/>
    <property type="match status" value="2"/>
</dbReference>